<evidence type="ECO:0000256" key="2">
    <source>
        <dbReference type="ARBA" id="ARBA00023015"/>
    </source>
</evidence>
<dbReference type="SUPFAM" id="SSF101936">
    <property type="entry name" value="DNA-binding pseudobarrel domain"/>
    <property type="match status" value="1"/>
</dbReference>
<evidence type="ECO:0000313" key="7">
    <source>
        <dbReference type="EMBL" id="CAA0211461.1"/>
    </source>
</evidence>
<dbReference type="SMART" id="SM01019">
    <property type="entry name" value="B3"/>
    <property type="match status" value="1"/>
</dbReference>
<reference evidence="10" key="1">
    <citation type="journal article" date="2016" name="Proc. Natl. Acad. Sci. U.S.A.">
        <title>Chromosome-level assembly of Arabidopsis thaliana Ler reveals the extent of translocation and inversion polymorphisms.</title>
        <authorList>
            <person name="Zapata L."/>
            <person name="Ding J."/>
            <person name="Willing E.M."/>
            <person name="Hartwig B."/>
            <person name="Bezdan D."/>
            <person name="Jiao W.B."/>
            <person name="Patel V."/>
            <person name="Velikkakam James G."/>
            <person name="Koornneef M."/>
            <person name="Ossowski S."/>
            <person name="Schneeberger K."/>
        </authorList>
    </citation>
    <scope>NUCLEOTIDE SEQUENCE [LARGE SCALE GENOMIC DNA]</scope>
    <source>
        <strain evidence="10">cv. Landsberg erecta</strain>
    </source>
</reference>
<dbReference type="EMBL" id="CACSHJ010000087">
    <property type="protein sequence ID" value="CAA0211461.1"/>
    <property type="molecule type" value="Genomic_DNA"/>
</dbReference>
<name>A0A384LNN0_ARATH</name>
<dbReference type="Proteomes" id="UP000426265">
    <property type="component" value="Unassembled WGS sequence"/>
</dbReference>
<evidence type="ECO:0000313" key="9">
    <source>
        <dbReference type="EMBL" id="VYS46292.1"/>
    </source>
</evidence>
<evidence type="ECO:0000256" key="1">
    <source>
        <dbReference type="ARBA" id="ARBA00004123"/>
    </source>
</evidence>
<organism evidence="8 10">
    <name type="scientific">Arabidopsis thaliana</name>
    <name type="common">Mouse-ear cress</name>
    <dbReference type="NCBI Taxonomy" id="3702"/>
    <lineage>
        <taxon>Eukaryota</taxon>
        <taxon>Viridiplantae</taxon>
        <taxon>Streptophyta</taxon>
        <taxon>Embryophyta</taxon>
        <taxon>Tracheophyta</taxon>
        <taxon>Spermatophyta</taxon>
        <taxon>Magnoliopsida</taxon>
        <taxon>eudicotyledons</taxon>
        <taxon>Gunneridae</taxon>
        <taxon>Pentapetalae</taxon>
        <taxon>rosids</taxon>
        <taxon>malvids</taxon>
        <taxon>Brassicales</taxon>
        <taxon>Brassicaceae</taxon>
        <taxon>Camelineae</taxon>
        <taxon>Arabidopsis</taxon>
    </lineage>
</organism>
<dbReference type="Proteomes" id="UP000434276">
    <property type="component" value="Unassembled WGS sequence"/>
</dbReference>
<evidence type="ECO:0000256" key="4">
    <source>
        <dbReference type="ARBA" id="ARBA00023163"/>
    </source>
</evidence>
<dbReference type="Gene3D" id="2.40.330.10">
    <property type="entry name" value="DNA-binding pseudobarrel domain"/>
    <property type="match status" value="1"/>
</dbReference>
<dbReference type="RefSeq" id="NP_173109.1">
    <property type="nucleotide sequence ID" value="NM_101525.4"/>
</dbReference>
<keyword evidence="4" id="KW-0804">Transcription</keyword>
<reference evidence="8" key="2">
    <citation type="submission" date="2016-03" db="EMBL/GenBank/DDBJ databases">
        <title>Full-length assembly of Arabidopsis thaliana Ler reveals the complement of translocations and inversions.</title>
        <authorList>
            <person name="Zapata L."/>
            <person name="Schneeberger K."/>
            <person name="Ossowski S."/>
        </authorList>
    </citation>
    <scope>NUCLEOTIDE SEQUENCE [LARGE SCALE GENOMIC DNA]</scope>
    <source>
        <tissue evidence="8">Leaf</tissue>
    </source>
</reference>
<keyword evidence="2" id="KW-0805">Transcription regulation</keyword>
<dbReference type="KEGG" id="ath:AT1G16640"/>
<dbReference type="EMBL" id="LUHQ01000001">
    <property type="protein sequence ID" value="OAP13138.1"/>
    <property type="molecule type" value="Genomic_DNA"/>
</dbReference>
<dbReference type="SMR" id="A0A384LNN0"/>
<evidence type="ECO:0000313" key="10">
    <source>
        <dbReference type="Proteomes" id="UP000078284"/>
    </source>
</evidence>
<dbReference type="GO" id="GO:0003677">
    <property type="term" value="F:DNA binding"/>
    <property type="evidence" value="ECO:0007669"/>
    <property type="project" value="UniProtKB-KW"/>
</dbReference>
<dbReference type="InterPro" id="IPR015300">
    <property type="entry name" value="DNA-bd_pseudobarrel_sf"/>
</dbReference>
<comment type="subcellular location">
    <subcellularLocation>
        <location evidence="1">Nucleus</location>
    </subcellularLocation>
</comment>
<dbReference type="PANTHER" id="PTHR31920">
    <property type="entry name" value="B3 DOMAIN-CONTAINING"/>
    <property type="match status" value="1"/>
</dbReference>
<evidence type="ECO:0000313" key="8">
    <source>
        <dbReference type="EMBL" id="OAP13138.1"/>
    </source>
</evidence>
<evidence type="ECO:0000313" key="12">
    <source>
        <dbReference type="Proteomes" id="UP000434276"/>
    </source>
</evidence>
<dbReference type="GO" id="GO:0005634">
    <property type="term" value="C:nucleus"/>
    <property type="evidence" value="ECO:0007669"/>
    <property type="project" value="UniProtKB-SubCell"/>
</dbReference>
<sequence>MADTGEVQFMKPFISEKSSKSLEIPLGFNEYFPAPFPITVDLLDYSGRSWTVRMKKRGEKVFLTVGWENFVKDNNLEDGKYLQFIYDRDRTFYVIIYGHNMCSEYRDFPQVAVEVDDYENGEEEEDGDDQDKHQ</sequence>
<feature type="domain" description="TF-B3" evidence="6">
    <location>
        <begin position="7"/>
        <end position="100"/>
    </location>
</feature>
<accession>A0A384LNN0</accession>
<evidence type="ECO:0000256" key="5">
    <source>
        <dbReference type="ARBA" id="ARBA00023242"/>
    </source>
</evidence>
<reference evidence="9 11" key="3">
    <citation type="submission" date="2019-11" db="EMBL/GenBank/DDBJ databases">
        <authorList>
            <person name="Jiao W.-B."/>
            <person name="Schneeberger K."/>
        </authorList>
    </citation>
    <scope>NUCLEOTIDE SEQUENCE [LARGE SCALE GENOMIC DNA]</scope>
    <source>
        <strain evidence="11">cv. An-1</strain>
        <strain evidence="12">cv. C24</strain>
    </source>
</reference>
<keyword evidence="3" id="KW-0238">DNA-binding</keyword>
<dbReference type="PROSITE" id="PS50863">
    <property type="entry name" value="B3"/>
    <property type="match status" value="1"/>
</dbReference>
<dbReference type="OrthoDB" id="1666376at2759"/>
<dbReference type="OMA" id="RSWTIRM"/>
<evidence type="ECO:0000313" key="11">
    <source>
        <dbReference type="Proteomes" id="UP000426265"/>
    </source>
</evidence>
<dbReference type="ExpressionAtlas" id="A0A384LNN0">
    <property type="expression patterns" value="baseline and differential"/>
</dbReference>
<dbReference type="PANTHER" id="PTHR31920:SF145">
    <property type="entry name" value="B3 DOMAIN-CONTAINING PROTEIN REM20-LIKE ISOFORM X1"/>
    <property type="match status" value="1"/>
</dbReference>
<evidence type="ECO:0000256" key="3">
    <source>
        <dbReference type="ARBA" id="ARBA00023125"/>
    </source>
</evidence>
<dbReference type="InterPro" id="IPR050655">
    <property type="entry name" value="Plant_B3_domain"/>
</dbReference>
<dbReference type="CDD" id="cd10015">
    <property type="entry name" value="BfiI_C_EcoRII_N_B3"/>
    <property type="match status" value="1"/>
</dbReference>
<dbReference type="InterPro" id="IPR003340">
    <property type="entry name" value="B3_DNA-bd"/>
</dbReference>
<gene>
    <name evidence="8" type="ordered locus">AXX17_At1g17400</name>
    <name evidence="9" type="ORF">AN1_LOCUS1793</name>
    <name evidence="7" type="ORF">C24_LOCUS1707</name>
</gene>
<protein>
    <recommendedName>
        <fullName evidence="6">TF-B3 domain-containing protein</fullName>
    </recommendedName>
</protein>
<dbReference type="AlphaFoldDB" id="A0A384LNN0"/>
<proteinExistence type="predicted"/>
<dbReference type="Pfam" id="PF02362">
    <property type="entry name" value="B3"/>
    <property type="match status" value="1"/>
</dbReference>
<dbReference type="EMBL" id="CACRSJ010000104">
    <property type="protein sequence ID" value="VYS46292.1"/>
    <property type="molecule type" value="Genomic_DNA"/>
</dbReference>
<keyword evidence="5" id="KW-0539">Nucleus</keyword>
<dbReference type="Proteomes" id="UP000078284">
    <property type="component" value="Chromosome 1"/>
</dbReference>
<evidence type="ECO:0000259" key="6">
    <source>
        <dbReference type="PROSITE" id="PS50863"/>
    </source>
</evidence>
<dbReference type="DNASU" id="838233"/>